<dbReference type="Proteomes" id="UP000473525">
    <property type="component" value="Unassembled WGS sequence"/>
</dbReference>
<protein>
    <submittedName>
        <fullName evidence="2">Uncharacterized protein</fullName>
    </submittedName>
</protein>
<sequence length="62" mass="6805">MTEQTGSQTSQPTTASDRVAEQRAQLRVRHAAALTALMDERADLKGVHALADHFDEAVRWSA</sequence>
<evidence type="ECO:0000313" key="3">
    <source>
        <dbReference type="Proteomes" id="UP000473525"/>
    </source>
</evidence>
<evidence type="ECO:0000256" key="1">
    <source>
        <dbReference type="SAM" id="MobiDB-lite"/>
    </source>
</evidence>
<proteinExistence type="predicted"/>
<comment type="caution">
    <text evidence="2">The sequence shown here is derived from an EMBL/GenBank/DDBJ whole genome shotgun (WGS) entry which is preliminary data.</text>
</comment>
<reference evidence="2 3" key="1">
    <citation type="submission" date="2019-12" db="EMBL/GenBank/DDBJ databases">
        <authorList>
            <person name="Huq M.A."/>
        </authorList>
    </citation>
    <scope>NUCLEOTIDE SEQUENCE [LARGE SCALE GENOMIC DNA]</scope>
    <source>
        <strain evidence="2 3">MAH-18</strain>
    </source>
</reference>
<accession>A0A6L6XS33</accession>
<dbReference type="EMBL" id="WSEK01000004">
    <property type="protein sequence ID" value="MVQ50201.1"/>
    <property type="molecule type" value="Genomic_DNA"/>
</dbReference>
<feature type="region of interest" description="Disordered" evidence="1">
    <location>
        <begin position="1"/>
        <end position="21"/>
    </location>
</feature>
<dbReference type="AlphaFoldDB" id="A0A6L6XS33"/>
<name>A0A6L6XS33_9ACTN</name>
<organism evidence="2 3">
    <name type="scientific">Nocardioides agri</name>
    <dbReference type="NCBI Taxonomy" id="2682843"/>
    <lineage>
        <taxon>Bacteria</taxon>
        <taxon>Bacillati</taxon>
        <taxon>Actinomycetota</taxon>
        <taxon>Actinomycetes</taxon>
        <taxon>Propionibacteriales</taxon>
        <taxon>Nocardioidaceae</taxon>
        <taxon>Nocardioides</taxon>
    </lineage>
</organism>
<gene>
    <name evidence="2" type="ORF">GON03_13510</name>
</gene>
<feature type="compositionally biased region" description="Polar residues" evidence="1">
    <location>
        <begin position="1"/>
        <end position="16"/>
    </location>
</feature>
<keyword evidence="3" id="KW-1185">Reference proteome</keyword>
<evidence type="ECO:0000313" key="2">
    <source>
        <dbReference type="EMBL" id="MVQ50201.1"/>
    </source>
</evidence>
<dbReference type="RefSeq" id="WP_157343149.1">
    <property type="nucleotide sequence ID" value="NZ_WSEK01000004.1"/>
</dbReference>